<protein>
    <submittedName>
        <fullName evidence="1">Uncharacterized protein</fullName>
    </submittedName>
</protein>
<reference evidence="1" key="1">
    <citation type="submission" date="2019-11" db="EMBL/GenBank/DDBJ databases">
        <authorList>
            <person name="Feng L."/>
        </authorList>
    </citation>
    <scope>NUCLEOTIDE SEQUENCE</scope>
    <source>
        <strain evidence="1">PgorbachiiLFYP46</strain>
    </source>
</reference>
<dbReference type="AlphaFoldDB" id="A0A6N3D0L9"/>
<gene>
    <name evidence="1" type="ORF">PGLFYP46_00546</name>
</gene>
<proteinExistence type="predicted"/>
<accession>A0A6N3D0L9</accession>
<name>A0A6N3D0L9_9FIRM</name>
<organism evidence="1">
    <name type="scientific">Peptoniphilus gorbachii</name>
    <dbReference type="NCBI Taxonomy" id="411567"/>
    <lineage>
        <taxon>Bacteria</taxon>
        <taxon>Bacillati</taxon>
        <taxon>Bacillota</taxon>
        <taxon>Tissierellia</taxon>
        <taxon>Tissierellales</taxon>
        <taxon>Peptoniphilaceae</taxon>
        <taxon>Peptoniphilus</taxon>
    </lineage>
</organism>
<dbReference type="EMBL" id="CACRUP010000024">
    <property type="protein sequence ID" value="VYU21752.1"/>
    <property type="molecule type" value="Genomic_DNA"/>
</dbReference>
<sequence length="31" mass="3896">MMAKIYDFIKIYELGNYCFNIERFYFSNITF</sequence>
<evidence type="ECO:0000313" key="1">
    <source>
        <dbReference type="EMBL" id="VYU21752.1"/>
    </source>
</evidence>